<reference evidence="1" key="1">
    <citation type="submission" date="2023-04" db="EMBL/GenBank/DDBJ databases">
        <title>A chromosome-level genome assembly of the parasitoid wasp Eretmocerus hayati.</title>
        <authorList>
            <person name="Zhong Y."/>
            <person name="Liu S."/>
            <person name="Liu Y."/>
        </authorList>
    </citation>
    <scope>NUCLEOTIDE SEQUENCE</scope>
    <source>
        <strain evidence="1">ZJU_SS_LIU_2023</strain>
    </source>
</reference>
<accession>A0ACC2P4H7</accession>
<sequence>MGPWNAFAQREPELTCDDDSDLVMNWECNESAESNFEPQNSMADLKLMASLIPDFTGDPDSVDHFARACSRADRKVTEKCRDLLLEIIIRKCKRKAQEYLSGGVKYFDVNNSLADLRREFGSRDDYNQLNSMLARVVQKPNETV</sequence>
<comment type="caution">
    <text evidence="1">The sequence shown here is derived from an EMBL/GenBank/DDBJ whole genome shotgun (WGS) entry which is preliminary data.</text>
</comment>
<gene>
    <name evidence="1" type="ORF">QAD02_013773</name>
</gene>
<evidence type="ECO:0000313" key="1">
    <source>
        <dbReference type="EMBL" id="KAJ8677986.1"/>
    </source>
</evidence>
<proteinExistence type="predicted"/>
<dbReference type="Proteomes" id="UP001239111">
    <property type="component" value="Chromosome 2"/>
</dbReference>
<keyword evidence="2" id="KW-1185">Reference proteome</keyword>
<organism evidence="1 2">
    <name type="scientific">Eretmocerus hayati</name>
    <dbReference type="NCBI Taxonomy" id="131215"/>
    <lineage>
        <taxon>Eukaryota</taxon>
        <taxon>Metazoa</taxon>
        <taxon>Ecdysozoa</taxon>
        <taxon>Arthropoda</taxon>
        <taxon>Hexapoda</taxon>
        <taxon>Insecta</taxon>
        <taxon>Pterygota</taxon>
        <taxon>Neoptera</taxon>
        <taxon>Endopterygota</taxon>
        <taxon>Hymenoptera</taxon>
        <taxon>Apocrita</taxon>
        <taxon>Proctotrupomorpha</taxon>
        <taxon>Chalcidoidea</taxon>
        <taxon>Aphelinidae</taxon>
        <taxon>Aphelininae</taxon>
        <taxon>Eretmocerus</taxon>
    </lineage>
</organism>
<protein>
    <submittedName>
        <fullName evidence="1">Uncharacterized protein</fullName>
    </submittedName>
</protein>
<evidence type="ECO:0000313" key="2">
    <source>
        <dbReference type="Proteomes" id="UP001239111"/>
    </source>
</evidence>
<dbReference type="EMBL" id="CM056742">
    <property type="protein sequence ID" value="KAJ8677986.1"/>
    <property type="molecule type" value="Genomic_DNA"/>
</dbReference>
<name>A0ACC2P4H7_9HYME</name>